<reference evidence="2 3" key="1">
    <citation type="journal article" date="2011" name="Int. J. Syst. Evol. Microbiol.">
        <title>Zhongshania antarctica gen. nov., sp. nov. and Zhongshania guokunii sp. nov., gammaproteobacteria respectively isolated from coastal attached (fast) ice and surface seawater of the Antarctic.</title>
        <authorList>
            <person name="Li H.J."/>
            <person name="Zhang X.Y."/>
            <person name="Chen C.X."/>
            <person name="Zhang Y.J."/>
            <person name="Gao Z.M."/>
            <person name="Yu Y."/>
            <person name="Chen X.L."/>
            <person name="Chen B."/>
            <person name="Zhang Y.Z."/>
        </authorList>
    </citation>
    <scope>NUCLEOTIDE SEQUENCE [LARGE SCALE GENOMIC DNA]</scope>
    <source>
        <strain evidence="2 3">R06B22</strain>
    </source>
</reference>
<evidence type="ECO:0000259" key="1">
    <source>
        <dbReference type="Pfam" id="PF14403"/>
    </source>
</evidence>
<evidence type="ECO:0000313" key="3">
    <source>
        <dbReference type="Proteomes" id="UP001557484"/>
    </source>
</evidence>
<dbReference type="PANTHER" id="PTHR34595:SF7">
    <property type="entry name" value="SLL1039 PROTEIN"/>
    <property type="match status" value="1"/>
</dbReference>
<keyword evidence="3" id="KW-1185">Reference proteome</keyword>
<dbReference type="Gene3D" id="3.40.50.11290">
    <property type="match status" value="1"/>
</dbReference>
<dbReference type="PANTHER" id="PTHR34595">
    <property type="entry name" value="BLR5612 PROTEIN"/>
    <property type="match status" value="1"/>
</dbReference>
<sequence>MTKGADKESGGIDWSQYQGSDFFDEMITPKGVARRASRRVVKYLGGLSREELESRRVAAESTVRDMGVSFTVYSDGENIDRSWPFDLIPRVISAKEWEQTAEGLKQRVRALNLFINDVYHEQKIFKDGVVPPYLIKDSKNFRPECVGITPPKGVWAHICGCDLVRDSDGKFYVLEDNLRVPSGVAYMLENREISKRVLPELFEANNILPVDDYPTKLFNMLASVSPRKVRQPEIVILTPGIYNSAYFEHAYLAQQLGVELVEGSDLFVDEDDCVYMKTISGLERVDVVYRRIDDLFLDPEAFHPDSILGVPGIMRAWQAGNVTLVNAPGAGVADDKVVYAYVPKMIEYYLGEKAILPNVETYLCDDPEQLKYVVENIEKLVVKPANESGGYGMMVGPHATKKDHEEFRKLVQENPRNYIAQPTLKLSTAPVVTGLGEAEPRHLDLRPFVLQGTDLTVTTGGLTRVALKKGSLVVNSSQGGGSKDTWIVAEGDAK</sequence>
<dbReference type="SUPFAM" id="SSF56059">
    <property type="entry name" value="Glutathione synthetase ATP-binding domain-like"/>
    <property type="match status" value="1"/>
</dbReference>
<dbReference type="InterPro" id="IPR025841">
    <property type="entry name" value="CP_ATPgrasp_2"/>
</dbReference>
<protein>
    <submittedName>
        <fullName evidence="2">Circularly permuted type 2 ATP-grasp protein</fullName>
    </submittedName>
</protein>
<dbReference type="RefSeq" id="WP_368376780.1">
    <property type="nucleotide sequence ID" value="NZ_JBFRYB010000001.1"/>
</dbReference>
<dbReference type="Pfam" id="PF14403">
    <property type="entry name" value="CP_ATPgrasp_2"/>
    <property type="match status" value="1"/>
</dbReference>
<accession>A0ABV3TYQ6</accession>
<comment type="caution">
    <text evidence="2">The sequence shown here is derived from an EMBL/GenBank/DDBJ whole genome shotgun (WGS) entry which is preliminary data.</text>
</comment>
<dbReference type="Proteomes" id="UP001557484">
    <property type="component" value="Unassembled WGS sequence"/>
</dbReference>
<dbReference type="EMBL" id="JBFRYB010000001">
    <property type="protein sequence ID" value="MEX1666707.1"/>
    <property type="molecule type" value="Genomic_DNA"/>
</dbReference>
<proteinExistence type="predicted"/>
<dbReference type="InterPro" id="IPR016450">
    <property type="entry name" value="UCP005522"/>
</dbReference>
<dbReference type="Gene3D" id="3.30.1490.270">
    <property type="match status" value="1"/>
</dbReference>
<feature type="domain" description="Circularly permuted ATP-grasp type 2" evidence="1">
    <location>
        <begin position="89"/>
        <end position="466"/>
    </location>
</feature>
<name>A0ABV3TYQ6_9GAMM</name>
<dbReference type="PIRSF" id="PIRSF005522">
    <property type="entry name" value="UCP005522"/>
    <property type="match status" value="1"/>
</dbReference>
<gene>
    <name evidence="2" type="ORF">AB4875_14525</name>
</gene>
<evidence type="ECO:0000313" key="2">
    <source>
        <dbReference type="EMBL" id="MEX1666707.1"/>
    </source>
</evidence>
<dbReference type="InterPro" id="IPR051680">
    <property type="entry name" value="ATP-dep_Glu-Cys_Ligase-2"/>
</dbReference>
<organism evidence="2 3">
    <name type="scientific">Zhongshania arctica</name>
    <dbReference type="NCBI Taxonomy" id="3238302"/>
    <lineage>
        <taxon>Bacteria</taxon>
        <taxon>Pseudomonadati</taxon>
        <taxon>Pseudomonadota</taxon>
        <taxon>Gammaproteobacteria</taxon>
        <taxon>Cellvibrionales</taxon>
        <taxon>Spongiibacteraceae</taxon>
        <taxon>Zhongshania</taxon>
    </lineage>
</organism>